<name>A0A7W5CKX3_9MICO</name>
<evidence type="ECO:0000313" key="3">
    <source>
        <dbReference type="Proteomes" id="UP000543579"/>
    </source>
</evidence>
<protein>
    <submittedName>
        <fullName evidence="2">Uncharacterized protein</fullName>
    </submittedName>
</protein>
<dbReference type="AlphaFoldDB" id="A0A7W5CKX3"/>
<evidence type="ECO:0000256" key="1">
    <source>
        <dbReference type="SAM" id="MobiDB-lite"/>
    </source>
</evidence>
<dbReference type="Proteomes" id="UP000543579">
    <property type="component" value="Unassembled WGS sequence"/>
</dbReference>
<organism evidence="2 3">
    <name type="scientific">Microbacterium proteolyticum</name>
    <dbReference type="NCBI Taxonomy" id="1572644"/>
    <lineage>
        <taxon>Bacteria</taxon>
        <taxon>Bacillati</taxon>
        <taxon>Actinomycetota</taxon>
        <taxon>Actinomycetes</taxon>
        <taxon>Micrococcales</taxon>
        <taxon>Microbacteriaceae</taxon>
        <taxon>Microbacterium</taxon>
    </lineage>
</organism>
<evidence type="ECO:0000313" key="2">
    <source>
        <dbReference type="EMBL" id="MBB3159527.1"/>
    </source>
</evidence>
<dbReference type="InterPro" id="IPR046609">
    <property type="entry name" value="DUF6668"/>
</dbReference>
<dbReference type="Pfam" id="PF20373">
    <property type="entry name" value="DUF6668"/>
    <property type="match status" value="1"/>
</dbReference>
<dbReference type="RefSeq" id="WP_183420906.1">
    <property type="nucleotide sequence ID" value="NZ_JACHXY010000006.1"/>
</dbReference>
<feature type="region of interest" description="Disordered" evidence="1">
    <location>
        <begin position="1"/>
        <end position="21"/>
    </location>
</feature>
<proteinExistence type="predicted"/>
<reference evidence="2 3" key="1">
    <citation type="submission" date="2020-08" db="EMBL/GenBank/DDBJ databases">
        <title>Genomic Encyclopedia of Type Strains, Phase III (KMG-III): the genomes of soil and plant-associated and newly described type strains.</title>
        <authorList>
            <person name="Whitman W."/>
        </authorList>
    </citation>
    <scope>NUCLEOTIDE SEQUENCE [LARGE SCALE GENOMIC DNA]</scope>
    <source>
        <strain evidence="2 3">CECT 8356</strain>
    </source>
</reference>
<accession>A0A7W5CKX3</accession>
<sequence>MSDPLNPWLSRPTTPPPTEAAPIAAVPDTFGPVAPQRGIPAPDRVDQLPIYDRNTTAALWWVGAHGGAGESTLAALMPGSQAAGHSWPRTASTTPARTVLVARSDARGLRAAQAAMRQWAAGLVPSVEVLGLVVMADAPGRLPRSLRDLMQVVSGGVPRTWSVPWVDAWRVGEPPALSSSPREAQRLVDELTAILGAAGTLN</sequence>
<dbReference type="EMBL" id="JACHXY010000006">
    <property type="protein sequence ID" value="MBB3159527.1"/>
    <property type="molecule type" value="Genomic_DNA"/>
</dbReference>
<gene>
    <name evidence="2" type="ORF">FHS07_003262</name>
</gene>
<comment type="caution">
    <text evidence="2">The sequence shown here is derived from an EMBL/GenBank/DDBJ whole genome shotgun (WGS) entry which is preliminary data.</text>
</comment>